<gene>
    <name evidence="1" type="ORF">MYCIT1_LOCUS11625</name>
</gene>
<feature type="non-terminal residue" evidence="1">
    <location>
        <position position="246"/>
    </location>
</feature>
<protein>
    <submittedName>
        <fullName evidence="1">Uncharacterized protein</fullName>
    </submittedName>
</protein>
<dbReference type="AlphaFoldDB" id="A0AAD2JY64"/>
<dbReference type="Proteomes" id="UP001295794">
    <property type="component" value="Unassembled WGS sequence"/>
</dbReference>
<proteinExistence type="predicted"/>
<name>A0AAD2JY64_9AGAR</name>
<comment type="caution">
    <text evidence="1">The sequence shown here is derived from an EMBL/GenBank/DDBJ whole genome shotgun (WGS) entry which is preliminary data.</text>
</comment>
<sequence length="246" mass="26319">SFMDHPPPRHLPPARPIQLLELPLADVVLPQPDWNELSVGMQTVAAETAKIPNMNPTQQILAMNQNMLRLVAGFNQLQEQLVGGHNTMIEHQGAAVARLDTLAAGQDATAARLDTLAAGQDTTVACLDAIDARLNAIIVRQDILAAGQGVAVARLDNVVQRLDLVPMRAYNATAGPYELVQYPPGIVQTPAMPTTVEQALGGFTATQYLHAINDLIAAGAPGLMPVITNGSLQVKRQHFLSYMGFV</sequence>
<evidence type="ECO:0000313" key="1">
    <source>
        <dbReference type="EMBL" id="CAK5268437.1"/>
    </source>
</evidence>
<evidence type="ECO:0000313" key="2">
    <source>
        <dbReference type="Proteomes" id="UP001295794"/>
    </source>
</evidence>
<organism evidence="1 2">
    <name type="scientific">Mycena citricolor</name>
    <dbReference type="NCBI Taxonomy" id="2018698"/>
    <lineage>
        <taxon>Eukaryota</taxon>
        <taxon>Fungi</taxon>
        <taxon>Dikarya</taxon>
        <taxon>Basidiomycota</taxon>
        <taxon>Agaricomycotina</taxon>
        <taxon>Agaricomycetes</taxon>
        <taxon>Agaricomycetidae</taxon>
        <taxon>Agaricales</taxon>
        <taxon>Marasmiineae</taxon>
        <taxon>Mycenaceae</taxon>
        <taxon>Mycena</taxon>
    </lineage>
</organism>
<keyword evidence="2" id="KW-1185">Reference proteome</keyword>
<reference evidence="1" key="1">
    <citation type="submission" date="2023-11" db="EMBL/GenBank/DDBJ databases">
        <authorList>
            <person name="De Vega J J."/>
            <person name="De Vega J J."/>
        </authorList>
    </citation>
    <scope>NUCLEOTIDE SEQUENCE</scope>
</reference>
<accession>A0AAD2JY64</accession>
<dbReference type="EMBL" id="CAVNYO010000138">
    <property type="protein sequence ID" value="CAK5268437.1"/>
    <property type="molecule type" value="Genomic_DNA"/>
</dbReference>